<evidence type="ECO:0000256" key="9">
    <source>
        <dbReference type="PROSITE-ProRule" id="PRU00035"/>
    </source>
</evidence>
<dbReference type="InterPro" id="IPR036427">
    <property type="entry name" value="Bromodomain-like_sf"/>
</dbReference>
<evidence type="ECO:0000259" key="13">
    <source>
        <dbReference type="PROSITE" id="PS51194"/>
    </source>
</evidence>
<dbReference type="PROSITE" id="PS51192">
    <property type="entry name" value="HELICASE_ATP_BIND_1"/>
    <property type="match status" value="1"/>
</dbReference>
<dbReference type="InterPro" id="IPR027417">
    <property type="entry name" value="P-loop_NTPase"/>
</dbReference>
<reference evidence="14" key="1">
    <citation type="submission" date="2020-05" db="EMBL/GenBank/DDBJ databases">
        <title>Mycena genomes resolve the evolution of fungal bioluminescence.</title>
        <authorList>
            <person name="Tsai I.J."/>
        </authorList>
    </citation>
    <scope>NUCLEOTIDE SEQUENCE</scope>
    <source>
        <strain evidence="14">160909Yilan</strain>
    </source>
</reference>
<evidence type="ECO:0000313" key="14">
    <source>
        <dbReference type="EMBL" id="KAF7373721.1"/>
    </source>
</evidence>
<name>A0A8H7DJM6_9AGAR</name>
<feature type="domain" description="Helicase ATP-binding" evidence="12">
    <location>
        <begin position="38"/>
        <end position="221"/>
    </location>
</feature>
<comment type="caution">
    <text evidence="14">The sequence shown here is derived from an EMBL/GenBank/DDBJ whole genome shotgun (WGS) entry which is preliminary data.</text>
</comment>
<sequence length="760" mass="86453">MPFTPVASLDPERLKIAAKRLCEVFGIESLYPHQEEAGQNILKGISTFLDVPTGGGKTLAFWYALFYHWQPGNTEENRKKIVLVVGPLVALMEDQAKTLNEKGIPAIAITGNSPNLEQALTDLGRNKYRVGLVGPEMVLSLQFHEKVLNQIEFTKNIICLVIDELHCIWEWGNDDFRPEYREIVTLMARLPTGLPILGASATAPYHVIKDILGNLGLPDDCARVEVSNEKLNVFLAVRILQHKPESLADLLVMFPDDGEGPEDFMQSLIYANGRQDVEKIQDFLRDNAPGSGELRGTAATDALGLGMDFKTIMRVYLWMKPRSFLSLIQKIGRCVRDPRLRGEAILYITKAMYTRCCAELEIMKADKEAMEEEDAGRAAAVSEEEESLEQPRDRDEELALQNTSDDEEDAAPAPTKWRSKGKSKQTSLSPMEERDKRYMLEYITTTNCRRDVWNRYFGNKRKKSLNLPVPKGPCCDNCDPEAFPIPRIVIKGEHKLKTGRKGLSSPEVESAVRKKLEVLREQIVETKYPNQHFLTGNVILADDVLDTLAKRARLVTSVDTLLQQTRWIHARQYGSQVVDAIQEVLVDFPDPAALERESQAAERAQRTLDAAAFKELRSRLVKVFEGCYEAVFSEFEEPGPASPSTRKRKRKQVPRRRCQIFLRLPRSDQYPDYYKFIKEPISMSNIKTLSEKPTHYTSISQYRADWILMFSNARQYNVEGSQVYEDSVHLQHLFDSKLYALCVEHDVPGYELLPGTIYWL</sequence>
<dbReference type="Pfam" id="PF16124">
    <property type="entry name" value="RecQ_Zn_bind"/>
    <property type="match status" value="1"/>
</dbReference>
<keyword evidence="14" id="KW-0378">Hydrolase</keyword>
<evidence type="ECO:0000256" key="5">
    <source>
        <dbReference type="ARBA" id="ARBA00023125"/>
    </source>
</evidence>
<feature type="domain" description="Helicase C-terminal" evidence="13">
    <location>
        <begin position="216"/>
        <end position="389"/>
    </location>
</feature>
<dbReference type="Gene3D" id="3.40.50.300">
    <property type="entry name" value="P-loop containing nucleotide triphosphate hydrolases"/>
    <property type="match status" value="2"/>
</dbReference>
<feature type="region of interest" description="Disordered" evidence="10">
    <location>
        <begin position="635"/>
        <end position="654"/>
    </location>
</feature>
<dbReference type="SUPFAM" id="SSF47370">
    <property type="entry name" value="Bromodomain"/>
    <property type="match status" value="1"/>
</dbReference>
<dbReference type="InterPro" id="IPR001487">
    <property type="entry name" value="Bromodomain"/>
</dbReference>
<keyword evidence="15" id="KW-1185">Reference proteome</keyword>
<dbReference type="GO" id="GO:0009378">
    <property type="term" value="F:four-way junction helicase activity"/>
    <property type="evidence" value="ECO:0007669"/>
    <property type="project" value="TreeGrafter"/>
</dbReference>
<organism evidence="14 15">
    <name type="scientific">Mycena sanguinolenta</name>
    <dbReference type="NCBI Taxonomy" id="230812"/>
    <lineage>
        <taxon>Eukaryota</taxon>
        <taxon>Fungi</taxon>
        <taxon>Dikarya</taxon>
        <taxon>Basidiomycota</taxon>
        <taxon>Agaricomycotina</taxon>
        <taxon>Agaricomycetes</taxon>
        <taxon>Agaricomycetidae</taxon>
        <taxon>Agaricales</taxon>
        <taxon>Marasmiineae</taxon>
        <taxon>Mycenaceae</taxon>
        <taxon>Mycena</taxon>
    </lineage>
</organism>
<evidence type="ECO:0000256" key="4">
    <source>
        <dbReference type="ARBA" id="ARBA00023117"/>
    </source>
</evidence>
<dbReference type="SMART" id="SM00487">
    <property type="entry name" value="DEXDc"/>
    <property type="match status" value="1"/>
</dbReference>
<evidence type="ECO:0000259" key="11">
    <source>
        <dbReference type="PROSITE" id="PS50014"/>
    </source>
</evidence>
<dbReference type="Pfam" id="PF00270">
    <property type="entry name" value="DEAD"/>
    <property type="match status" value="1"/>
</dbReference>
<dbReference type="InterPro" id="IPR001650">
    <property type="entry name" value="Helicase_C-like"/>
</dbReference>
<keyword evidence="5" id="KW-0238">DNA-binding</keyword>
<protein>
    <recommendedName>
        <fullName evidence="8">DNA 3'-5' helicase</fullName>
        <ecNumber evidence="8">5.6.2.4</ecNumber>
    </recommendedName>
</protein>
<dbReference type="SUPFAM" id="SSF52540">
    <property type="entry name" value="P-loop containing nucleoside triphosphate hydrolases"/>
    <property type="match status" value="2"/>
</dbReference>
<evidence type="ECO:0000256" key="3">
    <source>
        <dbReference type="ARBA" id="ARBA00022840"/>
    </source>
</evidence>
<comment type="similarity">
    <text evidence="1">Belongs to the helicase family. RecQ subfamily.</text>
</comment>
<evidence type="ECO:0000256" key="8">
    <source>
        <dbReference type="ARBA" id="ARBA00034808"/>
    </source>
</evidence>
<dbReference type="GO" id="GO:0000724">
    <property type="term" value="P:double-strand break repair via homologous recombination"/>
    <property type="evidence" value="ECO:0007669"/>
    <property type="project" value="TreeGrafter"/>
</dbReference>
<accession>A0A8H7DJM6</accession>
<feature type="compositionally biased region" description="Basic residues" evidence="10">
    <location>
        <begin position="645"/>
        <end position="654"/>
    </location>
</feature>
<evidence type="ECO:0000256" key="1">
    <source>
        <dbReference type="ARBA" id="ARBA00005446"/>
    </source>
</evidence>
<dbReference type="GO" id="GO:0003677">
    <property type="term" value="F:DNA binding"/>
    <property type="evidence" value="ECO:0007669"/>
    <property type="project" value="UniProtKB-KW"/>
</dbReference>
<evidence type="ECO:0000256" key="7">
    <source>
        <dbReference type="ARBA" id="ARBA00034617"/>
    </source>
</evidence>
<dbReference type="SMART" id="SM00297">
    <property type="entry name" value="BROMO"/>
    <property type="match status" value="1"/>
</dbReference>
<dbReference type="PROSITE" id="PS51194">
    <property type="entry name" value="HELICASE_CTER"/>
    <property type="match status" value="1"/>
</dbReference>
<proteinExistence type="inferred from homology"/>
<dbReference type="InterPro" id="IPR011545">
    <property type="entry name" value="DEAD/DEAH_box_helicase_dom"/>
</dbReference>
<evidence type="ECO:0000313" key="15">
    <source>
        <dbReference type="Proteomes" id="UP000623467"/>
    </source>
</evidence>
<dbReference type="PANTHER" id="PTHR13710">
    <property type="entry name" value="DNA HELICASE RECQ FAMILY MEMBER"/>
    <property type="match status" value="1"/>
</dbReference>
<dbReference type="EC" id="5.6.2.4" evidence="8"/>
<dbReference type="InterPro" id="IPR032284">
    <property type="entry name" value="RecQ_Zn-bd"/>
</dbReference>
<evidence type="ECO:0000256" key="10">
    <source>
        <dbReference type="SAM" id="MobiDB-lite"/>
    </source>
</evidence>
<dbReference type="GO" id="GO:0005694">
    <property type="term" value="C:chromosome"/>
    <property type="evidence" value="ECO:0007669"/>
    <property type="project" value="TreeGrafter"/>
</dbReference>
<dbReference type="PRINTS" id="PR00503">
    <property type="entry name" value="BROMODOMAIN"/>
</dbReference>
<evidence type="ECO:0000256" key="6">
    <source>
        <dbReference type="ARBA" id="ARBA00023235"/>
    </source>
</evidence>
<feature type="region of interest" description="Disordered" evidence="10">
    <location>
        <begin position="371"/>
        <end position="431"/>
    </location>
</feature>
<dbReference type="OrthoDB" id="10261556at2759"/>
<dbReference type="GO" id="GO:0005524">
    <property type="term" value="F:ATP binding"/>
    <property type="evidence" value="ECO:0007669"/>
    <property type="project" value="UniProtKB-KW"/>
</dbReference>
<keyword evidence="4 9" id="KW-0103">Bromodomain</keyword>
<keyword evidence="3" id="KW-0067">ATP-binding</keyword>
<dbReference type="GO" id="GO:0016787">
    <property type="term" value="F:hydrolase activity"/>
    <property type="evidence" value="ECO:0007669"/>
    <property type="project" value="UniProtKB-KW"/>
</dbReference>
<dbReference type="GO" id="GO:0005737">
    <property type="term" value="C:cytoplasm"/>
    <property type="evidence" value="ECO:0007669"/>
    <property type="project" value="TreeGrafter"/>
</dbReference>
<keyword evidence="2" id="KW-0547">Nucleotide-binding</keyword>
<dbReference type="GO" id="GO:0006325">
    <property type="term" value="P:chromatin organization"/>
    <property type="evidence" value="ECO:0007669"/>
    <property type="project" value="UniProtKB-ARBA"/>
</dbReference>
<dbReference type="Proteomes" id="UP000623467">
    <property type="component" value="Unassembled WGS sequence"/>
</dbReference>
<dbReference type="InterPro" id="IPR014001">
    <property type="entry name" value="Helicase_ATP-bd"/>
</dbReference>
<keyword evidence="6" id="KW-0413">Isomerase</keyword>
<feature type="domain" description="Bromo" evidence="11">
    <location>
        <begin position="653"/>
        <end position="724"/>
    </location>
</feature>
<dbReference type="PROSITE" id="PS50014">
    <property type="entry name" value="BROMODOMAIN_2"/>
    <property type="match status" value="1"/>
</dbReference>
<dbReference type="EMBL" id="JACAZH010000003">
    <property type="protein sequence ID" value="KAF7373721.1"/>
    <property type="molecule type" value="Genomic_DNA"/>
</dbReference>
<gene>
    <name evidence="14" type="ORF">MSAN_00583100</name>
</gene>
<evidence type="ECO:0000259" key="12">
    <source>
        <dbReference type="PROSITE" id="PS51192"/>
    </source>
</evidence>
<dbReference type="Pfam" id="PF00439">
    <property type="entry name" value="Bromodomain"/>
    <property type="match status" value="1"/>
</dbReference>
<dbReference type="CDD" id="cd17920">
    <property type="entry name" value="DEXHc_RecQ"/>
    <property type="match status" value="1"/>
</dbReference>
<dbReference type="AlphaFoldDB" id="A0A8H7DJM6"/>
<dbReference type="GO" id="GO:0043138">
    <property type="term" value="F:3'-5' DNA helicase activity"/>
    <property type="evidence" value="ECO:0007669"/>
    <property type="project" value="UniProtKB-EC"/>
</dbReference>
<evidence type="ECO:0000256" key="2">
    <source>
        <dbReference type="ARBA" id="ARBA00022741"/>
    </source>
</evidence>
<comment type="catalytic activity">
    <reaction evidence="7">
        <text>Couples ATP hydrolysis with the unwinding of duplex DNA by translocating in the 3'-5' direction.</text>
        <dbReference type="EC" id="5.6.2.4"/>
    </reaction>
</comment>
<dbReference type="PANTHER" id="PTHR13710:SF105">
    <property type="entry name" value="ATP-DEPENDENT DNA HELICASE Q1"/>
    <property type="match status" value="1"/>
</dbReference>
<dbReference type="Gene3D" id="1.20.920.10">
    <property type="entry name" value="Bromodomain-like"/>
    <property type="match status" value="1"/>
</dbReference>